<dbReference type="EMBL" id="JBHSAF010000014">
    <property type="protein sequence ID" value="MFC3914698.1"/>
    <property type="molecule type" value="Genomic_DNA"/>
</dbReference>
<dbReference type="Proteomes" id="UP001595692">
    <property type="component" value="Unassembled WGS sequence"/>
</dbReference>
<comment type="caution">
    <text evidence="1">The sequence shown here is derived from an EMBL/GenBank/DDBJ whole genome shotgun (WGS) entry which is preliminary data.</text>
</comment>
<gene>
    <name evidence="1" type="ORF">ACFOSS_14710</name>
</gene>
<keyword evidence="2" id="KW-1185">Reference proteome</keyword>
<sequence>MIDWLEVDGVRYAAQGENILCQTAVGFQTLLPGHQLDGLEISDEQGNPLGFLNVDFQLGHMELTPLVATAELEGTVLRFGDVAGEHQVALTQLPVPVLTLSLQDGDMMLTDTSAALTEEHSHGNSLALTSIVSDADETLDTFFGASTQSDIEHLPVLESPAVSDIDYLYLTHGADPIQMPLLPEYPDNGILI</sequence>
<organism evidence="1 2">
    <name type="scientific">Pseudaeromonas sharmana</name>
    <dbReference type="NCBI Taxonomy" id="328412"/>
    <lineage>
        <taxon>Bacteria</taxon>
        <taxon>Pseudomonadati</taxon>
        <taxon>Pseudomonadota</taxon>
        <taxon>Gammaproteobacteria</taxon>
        <taxon>Aeromonadales</taxon>
        <taxon>Aeromonadaceae</taxon>
        <taxon>Pseudaeromonas</taxon>
    </lineage>
</organism>
<dbReference type="RefSeq" id="WP_377153884.1">
    <property type="nucleotide sequence ID" value="NZ_JBHSAF010000014.1"/>
</dbReference>
<reference evidence="2" key="1">
    <citation type="journal article" date="2019" name="Int. J. Syst. Evol. Microbiol.">
        <title>The Global Catalogue of Microorganisms (GCM) 10K type strain sequencing project: providing services to taxonomists for standard genome sequencing and annotation.</title>
        <authorList>
            <consortium name="The Broad Institute Genomics Platform"/>
            <consortium name="The Broad Institute Genome Sequencing Center for Infectious Disease"/>
            <person name="Wu L."/>
            <person name="Ma J."/>
        </authorList>
    </citation>
    <scope>NUCLEOTIDE SEQUENCE [LARGE SCALE GENOMIC DNA]</scope>
    <source>
        <strain evidence="2">CCUG 54939</strain>
    </source>
</reference>
<protein>
    <submittedName>
        <fullName evidence="1">Uncharacterized protein</fullName>
    </submittedName>
</protein>
<evidence type="ECO:0000313" key="2">
    <source>
        <dbReference type="Proteomes" id="UP001595692"/>
    </source>
</evidence>
<accession>A0ABV8CRP8</accession>
<name>A0ABV8CRP8_9GAMM</name>
<proteinExistence type="predicted"/>
<evidence type="ECO:0000313" key="1">
    <source>
        <dbReference type="EMBL" id="MFC3914698.1"/>
    </source>
</evidence>